<dbReference type="InterPro" id="IPR036962">
    <property type="entry name" value="Glyco_hydro_3_N_sf"/>
</dbReference>
<evidence type="ECO:0000256" key="2">
    <source>
        <dbReference type="ARBA" id="ARBA00022801"/>
    </source>
</evidence>
<protein>
    <submittedName>
        <fullName evidence="6">Periplasmic beta-glucosidase</fullName>
    </submittedName>
</protein>
<feature type="chain" id="PRO_5022082837" evidence="4">
    <location>
        <begin position="16"/>
        <end position="215"/>
    </location>
</feature>
<dbReference type="PRINTS" id="PR00133">
    <property type="entry name" value="GLHYDRLASE3"/>
</dbReference>
<dbReference type="AlphaFoldDB" id="A0A559MMI7"/>
<evidence type="ECO:0000313" key="6">
    <source>
        <dbReference type="EMBL" id="TVY94155.1"/>
    </source>
</evidence>
<keyword evidence="3" id="KW-0325">Glycoprotein</keyword>
<keyword evidence="4" id="KW-0732">Signal</keyword>
<dbReference type="Pfam" id="PF00933">
    <property type="entry name" value="Glyco_hydro_3"/>
    <property type="match status" value="1"/>
</dbReference>
<dbReference type="InterPro" id="IPR017853">
    <property type="entry name" value="GH"/>
</dbReference>
<evidence type="ECO:0000256" key="3">
    <source>
        <dbReference type="ARBA" id="ARBA00023180"/>
    </source>
</evidence>
<dbReference type="EMBL" id="QGML01000037">
    <property type="protein sequence ID" value="TVY94155.1"/>
    <property type="molecule type" value="Genomic_DNA"/>
</dbReference>
<reference evidence="6 7" key="1">
    <citation type="submission" date="2018-05" db="EMBL/GenBank/DDBJ databases">
        <title>Genome sequencing and assembly of the regulated plant pathogen Lachnellula willkommii and related sister species for the development of diagnostic species identification markers.</title>
        <authorList>
            <person name="Giroux E."/>
            <person name="Bilodeau G."/>
        </authorList>
    </citation>
    <scope>NUCLEOTIDE SEQUENCE [LARGE SCALE GENOMIC DNA]</scope>
    <source>
        <strain evidence="6 7">CBS 172.35</strain>
    </source>
</reference>
<evidence type="ECO:0000313" key="7">
    <source>
        <dbReference type="Proteomes" id="UP000315522"/>
    </source>
</evidence>
<keyword evidence="7" id="KW-1185">Reference proteome</keyword>
<evidence type="ECO:0000256" key="1">
    <source>
        <dbReference type="ARBA" id="ARBA00005336"/>
    </source>
</evidence>
<accession>A0A559MMI7</accession>
<evidence type="ECO:0000256" key="4">
    <source>
        <dbReference type="SAM" id="SignalP"/>
    </source>
</evidence>
<keyword evidence="2" id="KW-0378">Hydrolase</keyword>
<gene>
    <name evidence="6" type="primary">bglX_1</name>
    <name evidence="6" type="ORF">LAWI1_G000257</name>
</gene>
<comment type="caution">
    <text evidence="6">The sequence shown here is derived from an EMBL/GenBank/DDBJ whole genome shotgun (WGS) entry which is preliminary data.</text>
</comment>
<dbReference type="GO" id="GO:0009251">
    <property type="term" value="P:glucan catabolic process"/>
    <property type="evidence" value="ECO:0007669"/>
    <property type="project" value="TreeGrafter"/>
</dbReference>
<dbReference type="Gene3D" id="3.20.20.300">
    <property type="entry name" value="Glycoside hydrolase, family 3, N-terminal domain"/>
    <property type="match status" value="1"/>
</dbReference>
<dbReference type="PANTHER" id="PTHR30620">
    <property type="entry name" value="PERIPLASMIC BETA-GLUCOSIDASE-RELATED"/>
    <property type="match status" value="1"/>
</dbReference>
<dbReference type="PANTHER" id="PTHR30620:SF123">
    <property type="entry name" value="BETA-XYLOSIDASE"/>
    <property type="match status" value="1"/>
</dbReference>
<dbReference type="GO" id="GO:0008422">
    <property type="term" value="F:beta-glucosidase activity"/>
    <property type="evidence" value="ECO:0007669"/>
    <property type="project" value="TreeGrafter"/>
</dbReference>
<feature type="signal peptide" evidence="4">
    <location>
        <begin position="1"/>
        <end position="15"/>
    </location>
</feature>
<organism evidence="6 7">
    <name type="scientific">Lachnellula willkommii</name>
    <dbReference type="NCBI Taxonomy" id="215461"/>
    <lineage>
        <taxon>Eukaryota</taxon>
        <taxon>Fungi</taxon>
        <taxon>Dikarya</taxon>
        <taxon>Ascomycota</taxon>
        <taxon>Pezizomycotina</taxon>
        <taxon>Leotiomycetes</taxon>
        <taxon>Helotiales</taxon>
        <taxon>Lachnaceae</taxon>
        <taxon>Lachnellula</taxon>
    </lineage>
</organism>
<dbReference type="Proteomes" id="UP000315522">
    <property type="component" value="Unassembled WGS sequence"/>
</dbReference>
<proteinExistence type="inferred from homology"/>
<evidence type="ECO:0000259" key="5">
    <source>
        <dbReference type="Pfam" id="PF00933"/>
    </source>
</evidence>
<feature type="domain" description="Glycoside hydrolase family 3 N-terminal" evidence="5">
    <location>
        <begin position="102"/>
        <end position="198"/>
    </location>
</feature>
<dbReference type="SUPFAM" id="SSF51445">
    <property type="entry name" value="(Trans)glycosidases"/>
    <property type="match status" value="1"/>
</dbReference>
<comment type="similarity">
    <text evidence="1">Belongs to the glycosyl hydrolase 3 family.</text>
</comment>
<name>A0A559MMI7_9HELO</name>
<dbReference type="InterPro" id="IPR051915">
    <property type="entry name" value="Cellulose_Degrad_GH3"/>
</dbReference>
<sequence>MFLSKLLALTGCVGASIQIYFDANQRSNGRDVKAGVSGSVEKDSFLDNLVANMTIPELVMQLHLMFADNVVGPNSDNGLYDFATRFAPDAGIGVVHDWYVTNSSQYNSVQKLNSERSRLDIPFMQFGECLHGVGSFKQSMFPQSIGMAASFDTDMVYRVGRAIGSEARSIGIHACFSPVLDLGLDPRWGRGESWSSYPLWALLSLVQFKKLGAKI</sequence>
<dbReference type="InterPro" id="IPR001764">
    <property type="entry name" value="Glyco_hydro_3_N"/>
</dbReference>